<evidence type="ECO:0000313" key="7">
    <source>
        <dbReference type="Proteomes" id="UP001214854"/>
    </source>
</evidence>
<dbReference type="SUPFAM" id="SSF46785">
    <property type="entry name" value="Winged helix' DNA-binding domain"/>
    <property type="match status" value="1"/>
</dbReference>
<keyword evidence="1" id="KW-0805">Transcription regulation</keyword>
<dbReference type="Gene3D" id="1.10.10.10">
    <property type="entry name" value="Winged helix-like DNA-binding domain superfamily/Winged helix DNA-binding domain"/>
    <property type="match status" value="1"/>
</dbReference>
<dbReference type="Pfam" id="PF00027">
    <property type="entry name" value="cNMP_binding"/>
    <property type="match status" value="1"/>
</dbReference>
<dbReference type="PROSITE" id="PS50042">
    <property type="entry name" value="CNMP_BINDING_3"/>
    <property type="match status" value="1"/>
</dbReference>
<protein>
    <submittedName>
        <fullName evidence="6">Nitrate- and nitrite sensing domain-containing protein</fullName>
    </submittedName>
</protein>
<evidence type="ECO:0000259" key="5">
    <source>
        <dbReference type="PROSITE" id="PS51063"/>
    </source>
</evidence>
<dbReference type="Gene3D" id="2.60.120.10">
    <property type="entry name" value="Jelly Rolls"/>
    <property type="match status" value="1"/>
</dbReference>
<keyword evidence="7" id="KW-1185">Reference proteome</keyword>
<dbReference type="InterPro" id="IPR036390">
    <property type="entry name" value="WH_DNA-bd_sf"/>
</dbReference>
<dbReference type="SMART" id="SM00100">
    <property type="entry name" value="cNMP"/>
    <property type="match status" value="1"/>
</dbReference>
<dbReference type="PANTHER" id="PTHR24567:SF74">
    <property type="entry name" value="HTH-TYPE TRANSCRIPTIONAL REGULATOR ARCR"/>
    <property type="match status" value="1"/>
</dbReference>
<proteinExistence type="predicted"/>
<dbReference type="CDD" id="cd00038">
    <property type="entry name" value="CAP_ED"/>
    <property type="match status" value="1"/>
</dbReference>
<dbReference type="InterPro" id="IPR000595">
    <property type="entry name" value="cNMP-bd_dom"/>
</dbReference>
<dbReference type="InterPro" id="IPR014710">
    <property type="entry name" value="RmlC-like_jellyroll"/>
</dbReference>
<evidence type="ECO:0000259" key="4">
    <source>
        <dbReference type="PROSITE" id="PS50042"/>
    </source>
</evidence>
<dbReference type="InterPro" id="IPR013587">
    <property type="entry name" value="Nitrate/nitrite_sensing"/>
</dbReference>
<reference evidence="6 7" key="1">
    <citation type="submission" date="2023-01" db="EMBL/GenBank/DDBJ databases">
        <title>Novel species of the genus Asticcacaulis isolated from rivers.</title>
        <authorList>
            <person name="Lu H."/>
        </authorList>
    </citation>
    <scope>NUCLEOTIDE SEQUENCE [LARGE SCALE GENOMIC DNA]</scope>
    <source>
        <strain evidence="6 7">BYS171W</strain>
    </source>
</reference>
<dbReference type="InterPro" id="IPR050397">
    <property type="entry name" value="Env_Response_Regulators"/>
</dbReference>
<dbReference type="Proteomes" id="UP001214854">
    <property type="component" value="Unassembled WGS sequence"/>
</dbReference>
<evidence type="ECO:0000256" key="1">
    <source>
        <dbReference type="ARBA" id="ARBA00023015"/>
    </source>
</evidence>
<gene>
    <name evidence="6" type="ORF">PQU92_14200</name>
</gene>
<evidence type="ECO:0000313" key="6">
    <source>
        <dbReference type="EMBL" id="MDC7684434.1"/>
    </source>
</evidence>
<keyword evidence="3" id="KW-0804">Transcription</keyword>
<feature type="domain" description="Cyclic nucleotide-binding" evidence="4">
    <location>
        <begin position="296"/>
        <end position="416"/>
    </location>
</feature>
<dbReference type="Pfam" id="PF13545">
    <property type="entry name" value="HTH_Crp_2"/>
    <property type="match status" value="1"/>
</dbReference>
<comment type="caution">
    <text evidence="6">The sequence shown here is derived from an EMBL/GenBank/DDBJ whole genome shotgun (WGS) entry which is preliminary data.</text>
</comment>
<dbReference type="InterPro" id="IPR018490">
    <property type="entry name" value="cNMP-bd_dom_sf"/>
</dbReference>
<dbReference type="SUPFAM" id="SSF51206">
    <property type="entry name" value="cAMP-binding domain-like"/>
    <property type="match status" value="1"/>
</dbReference>
<dbReference type="SMART" id="SM00419">
    <property type="entry name" value="HTH_CRP"/>
    <property type="match status" value="1"/>
</dbReference>
<dbReference type="EMBL" id="JAQQKX010000012">
    <property type="protein sequence ID" value="MDC7684434.1"/>
    <property type="molecule type" value="Genomic_DNA"/>
</dbReference>
<dbReference type="RefSeq" id="WP_272748908.1">
    <property type="nucleotide sequence ID" value="NZ_JAQQKX010000012.1"/>
</dbReference>
<dbReference type="PROSITE" id="PS51063">
    <property type="entry name" value="HTH_CRP_2"/>
    <property type="match status" value="1"/>
</dbReference>
<evidence type="ECO:0000256" key="2">
    <source>
        <dbReference type="ARBA" id="ARBA00023125"/>
    </source>
</evidence>
<sequence>MIVATKKSSGMAKMNQAAIGTLCDFVHDTQKERGVTSLYLRGTTGRFSELLDAQFVKSDLNIGKLTALPRKQSAKIEPLLNAVNYLPSRRKYVISRMVTPDDIHSFYTSEIINPAIDIIQELAVFDPDNNPGRVSAFVNFLHWKERVGRQRALGGYLLQSDEQQGPEDRSLLEYIIAKQNAYERMFLSLCDADTRDLFEEIRARTPAFDRIRELNKDLLKGVGGLGQAGIDTAEWFELFTQKMDALHELSLAMVDSLNRESAGVDLEVPVAKSKPGSIEITGILAAHTDRIKTLPLFAGIEGEDLKEILRFARVTHHEKGALIFMQGEQASRFYIVLKGWVKLFKGDIDGQESILQVLSVGDALLETAIFNNAILPVSAQAIEPVELLSIPSSIMREKLQTNSTLAMNMLSTVAVRSQAMISQFEQLTLKSVSQRVGRFLLKLLLQNEERGTHFKLPYDKSLIAGYLGMKPETFSRALQTLKDEGIEVERNEITLPSLFALCDYCDIELAGNCPRHHTDDCPNPDL</sequence>
<feature type="domain" description="HTH crp-type" evidence="5">
    <location>
        <begin position="430"/>
        <end position="499"/>
    </location>
</feature>
<dbReference type="InterPro" id="IPR036388">
    <property type="entry name" value="WH-like_DNA-bd_sf"/>
</dbReference>
<evidence type="ECO:0000256" key="3">
    <source>
        <dbReference type="ARBA" id="ARBA00023163"/>
    </source>
</evidence>
<dbReference type="PANTHER" id="PTHR24567">
    <property type="entry name" value="CRP FAMILY TRANSCRIPTIONAL REGULATORY PROTEIN"/>
    <property type="match status" value="1"/>
</dbReference>
<organism evidence="6 7">
    <name type="scientific">Asticcacaulis aquaticus</name>
    <dbReference type="NCBI Taxonomy" id="2984212"/>
    <lineage>
        <taxon>Bacteria</taxon>
        <taxon>Pseudomonadati</taxon>
        <taxon>Pseudomonadota</taxon>
        <taxon>Alphaproteobacteria</taxon>
        <taxon>Caulobacterales</taxon>
        <taxon>Caulobacteraceae</taxon>
        <taxon>Asticcacaulis</taxon>
    </lineage>
</organism>
<name>A0ABT5HWI0_9CAUL</name>
<accession>A0ABT5HWI0</accession>
<dbReference type="InterPro" id="IPR012318">
    <property type="entry name" value="HTH_CRP"/>
</dbReference>
<keyword evidence="2" id="KW-0238">DNA-binding</keyword>
<dbReference type="Pfam" id="PF08376">
    <property type="entry name" value="NIT"/>
    <property type="match status" value="1"/>
</dbReference>